<evidence type="ECO:0000313" key="10">
    <source>
        <dbReference type="Proteomes" id="UP000184731"/>
    </source>
</evidence>
<dbReference type="RefSeq" id="WP_148697121.1">
    <property type="nucleotide sequence ID" value="NZ_CP017834.1"/>
</dbReference>
<dbReference type="SUPFAM" id="SSF103473">
    <property type="entry name" value="MFS general substrate transporter"/>
    <property type="match status" value="1"/>
</dbReference>
<comment type="subcellular location">
    <subcellularLocation>
        <location evidence="1">Cell membrane</location>
        <topology evidence="1">Multi-pass membrane protein</topology>
    </subcellularLocation>
</comment>
<gene>
    <name evidence="9" type="ORF">AXG55_05505</name>
</gene>
<feature type="transmembrane region" description="Helical" evidence="7">
    <location>
        <begin position="374"/>
        <end position="393"/>
    </location>
</feature>
<keyword evidence="5 7" id="KW-1133">Transmembrane helix</keyword>
<evidence type="ECO:0000256" key="7">
    <source>
        <dbReference type="SAM" id="Phobius"/>
    </source>
</evidence>
<dbReference type="InterPro" id="IPR005279">
    <property type="entry name" value="Dipep/tripep_permease"/>
</dbReference>
<dbReference type="AlphaFoldDB" id="A0A1L4CZL4"/>
<dbReference type="STRING" id="1915309.AXG55_05505"/>
<feature type="transmembrane region" description="Helical" evidence="7">
    <location>
        <begin position="105"/>
        <end position="125"/>
    </location>
</feature>
<evidence type="ECO:0000256" key="6">
    <source>
        <dbReference type="ARBA" id="ARBA00023136"/>
    </source>
</evidence>
<dbReference type="GO" id="GO:0006857">
    <property type="term" value="P:oligopeptide transport"/>
    <property type="evidence" value="ECO:0007669"/>
    <property type="project" value="InterPro"/>
</dbReference>
<dbReference type="OrthoDB" id="5351355at2"/>
<dbReference type="PROSITE" id="PS50850">
    <property type="entry name" value="MFS"/>
    <property type="match status" value="1"/>
</dbReference>
<evidence type="ECO:0000256" key="2">
    <source>
        <dbReference type="ARBA" id="ARBA00022448"/>
    </source>
</evidence>
<evidence type="ECO:0000256" key="3">
    <source>
        <dbReference type="ARBA" id="ARBA00022475"/>
    </source>
</evidence>
<name>A0A1L4CZL4_9BACT</name>
<dbReference type="InterPro" id="IPR050171">
    <property type="entry name" value="MFS_Transporters"/>
</dbReference>
<dbReference type="PANTHER" id="PTHR23517:SF15">
    <property type="entry name" value="PROTON-DEPENDENT OLIGOPEPTIDE FAMILY TRANSPORT PROTEIN"/>
    <property type="match status" value="1"/>
</dbReference>
<dbReference type="NCBIfam" id="TIGR00924">
    <property type="entry name" value="yjdL_sub1_fam"/>
    <property type="match status" value="1"/>
</dbReference>
<dbReference type="Gene3D" id="1.20.1250.20">
    <property type="entry name" value="MFS general substrate transporter like domains"/>
    <property type="match status" value="1"/>
</dbReference>
<feature type="transmembrane region" description="Helical" evidence="7">
    <location>
        <begin position="81"/>
        <end position="99"/>
    </location>
</feature>
<feature type="transmembrane region" description="Helical" evidence="7">
    <location>
        <begin position="405"/>
        <end position="422"/>
    </location>
</feature>
<accession>A0A1L4CZL4</accession>
<dbReference type="Proteomes" id="UP000184731">
    <property type="component" value="Chromosome"/>
</dbReference>
<feature type="domain" description="Major facilitator superfamily (MFS) profile" evidence="8">
    <location>
        <begin position="1"/>
        <end position="427"/>
    </location>
</feature>
<evidence type="ECO:0000256" key="4">
    <source>
        <dbReference type="ARBA" id="ARBA00022692"/>
    </source>
</evidence>
<keyword evidence="6 7" id="KW-0472">Membrane</keyword>
<sequence length="441" mass="49152">MTTKIKQPKGMYVLAFTEIFERFSYYTLSFLLVLYASASVEKGGLGWSNAESLSLAGLYTLAAYTLPIIGSYCADSLIGRGKAVVIGGFIIILGHFLMLFSKVEIIFYIALFCVAAGTGFFKPCMPSLLGDLYKPNDTRRESGFSWYYFGINVGAMIAGISGGLLMQNFGFPVALASAGVGMIIGMIVFYFGRKHLVLEFTRRRRHDPKPPRKTMTKIQKKAAGCLALAFVFFAIWTTVYNIAVSGTLTLYIEKFTNKTVFNYDIPSPFFMSLESLTIITCTPIITYILARQARKNKYPHFFSQMSFAVILSAAGLFYFTYLSYIGQGVAEGTKPFQYYEIMLFIIILSLSETIISPVMMSTISVMAPQRYKSLFQSFYLATFGLTGLLAAKIGKDSLDTPFKTFLIVSIVIFTGGIVYFFMKSKMIKIAHEATKEQAKLQ</sequence>
<evidence type="ECO:0000259" key="8">
    <source>
        <dbReference type="PROSITE" id="PS50850"/>
    </source>
</evidence>
<keyword evidence="10" id="KW-1185">Reference proteome</keyword>
<proteinExistence type="predicted"/>
<evidence type="ECO:0000256" key="5">
    <source>
        <dbReference type="ARBA" id="ARBA00022989"/>
    </source>
</evidence>
<dbReference type="PROSITE" id="PS01023">
    <property type="entry name" value="PTR2_2"/>
    <property type="match status" value="1"/>
</dbReference>
<feature type="transmembrane region" description="Helical" evidence="7">
    <location>
        <begin position="12"/>
        <end position="36"/>
    </location>
</feature>
<feature type="transmembrane region" description="Helical" evidence="7">
    <location>
        <begin position="222"/>
        <end position="243"/>
    </location>
</feature>
<dbReference type="InterPro" id="IPR020846">
    <property type="entry name" value="MFS_dom"/>
</dbReference>
<reference evidence="9 10" key="1">
    <citation type="submission" date="2016-10" db="EMBL/GenBank/DDBJ databases">
        <title>Silvanigrella aquatica sp. nov., isolated from a freshwater lake located in the Black Forest, Germany, description of Silvanigrellaceae fam. nov., Silvanigrellales ord. nov., reclassification of the order Bdellovibrionales in the class Oligoflexia, reclassification of the families Bacteriovoracaceae and Halobacteriovoraceae in the new order Bacteriovoracales ord. nov., and reclassification of the family Pseudobacteriovoracaceae in the order Oligoflexiales.</title>
        <authorList>
            <person name="Hahn M.W."/>
            <person name="Schmidt J."/>
            <person name="Koll U."/>
            <person name="Rohde M."/>
            <person name="Verbag S."/>
            <person name="Pitt A."/>
            <person name="Nakai R."/>
            <person name="Naganuma T."/>
            <person name="Lang E."/>
        </authorList>
    </citation>
    <scope>NUCLEOTIDE SEQUENCE [LARGE SCALE GENOMIC DNA]</scope>
    <source>
        <strain evidence="9 10">MWH-Nonnen-W8red</strain>
    </source>
</reference>
<feature type="transmembrane region" description="Helical" evidence="7">
    <location>
        <begin position="171"/>
        <end position="192"/>
    </location>
</feature>
<dbReference type="EMBL" id="CP017834">
    <property type="protein sequence ID" value="APJ03389.1"/>
    <property type="molecule type" value="Genomic_DNA"/>
</dbReference>
<feature type="transmembrane region" description="Helical" evidence="7">
    <location>
        <begin position="301"/>
        <end position="321"/>
    </location>
</feature>
<dbReference type="GO" id="GO:0005886">
    <property type="term" value="C:plasma membrane"/>
    <property type="evidence" value="ECO:0007669"/>
    <property type="project" value="UniProtKB-SubCell"/>
</dbReference>
<feature type="transmembrane region" description="Helical" evidence="7">
    <location>
        <begin position="269"/>
        <end position="289"/>
    </location>
</feature>
<keyword evidence="2" id="KW-0813">Transport</keyword>
<dbReference type="InterPro" id="IPR011701">
    <property type="entry name" value="MFS"/>
</dbReference>
<dbReference type="Pfam" id="PF07690">
    <property type="entry name" value="MFS_1"/>
    <property type="match status" value="1"/>
</dbReference>
<feature type="transmembrane region" description="Helical" evidence="7">
    <location>
        <begin position="341"/>
        <end position="367"/>
    </location>
</feature>
<feature type="transmembrane region" description="Helical" evidence="7">
    <location>
        <begin position="146"/>
        <end position="165"/>
    </location>
</feature>
<feature type="transmembrane region" description="Helical" evidence="7">
    <location>
        <begin position="56"/>
        <end position="74"/>
    </location>
</feature>
<keyword evidence="3" id="KW-1003">Cell membrane</keyword>
<dbReference type="InterPro" id="IPR018456">
    <property type="entry name" value="PTR2_symporter_CS"/>
</dbReference>
<evidence type="ECO:0000256" key="1">
    <source>
        <dbReference type="ARBA" id="ARBA00004651"/>
    </source>
</evidence>
<dbReference type="InterPro" id="IPR036259">
    <property type="entry name" value="MFS_trans_sf"/>
</dbReference>
<organism evidence="9 10">
    <name type="scientific">Silvanigrella aquatica</name>
    <dbReference type="NCBI Taxonomy" id="1915309"/>
    <lineage>
        <taxon>Bacteria</taxon>
        <taxon>Pseudomonadati</taxon>
        <taxon>Bdellovibrionota</taxon>
        <taxon>Oligoflexia</taxon>
        <taxon>Silvanigrellales</taxon>
        <taxon>Silvanigrellaceae</taxon>
        <taxon>Silvanigrella</taxon>
    </lineage>
</organism>
<protein>
    <recommendedName>
        <fullName evidence="8">Major facilitator superfamily (MFS) profile domain-containing protein</fullName>
    </recommendedName>
</protein>
<keyword evidence="4 7" id="KW-0812">Transmembrane</keyword>
<dbReference type="PANTHER" id="PTHR23517">
    <property type="entry name" value="RESISTANCE PROTEIN MDTM, PUTATIVE-RELATED-RELATED"/>
    <property type="match status" value="1"/>
</dbReference>
<evidence type="ECO:0000313" key="9">
    <source>
        <dbReference type="EMBL" id="APJ03389.1"/>
    </source>
</evidence>
<dbReference type="GO" id="GO:1904680">
    <property type="term" value="F:peptide transmembrane transporter activity"/>
    <property type="evidence" value="ECO:0007669"/>
    <property type="project" value="InterPro"/>
</dbReference>
<dbReference type="KEGG" id="saqi:AXG55_05505"/>